<evidence type="ECO:0000259" key="1">
    <source>
        <dbReference type="Pfam" id="PF01370"/>
    </source>
</evidence>
<dbReference type="RefSeq" id="XP_052946263.1">
    <property type="nucleotide sequence ID" value="XM_053087123.1"/>
</dbReference>
<dbReference type="AlphaFoldDB" id="A0AA38HA58"/>
<dbReference type="GO" id="GO:0004029">
    <property type="term" value="F:aldehyde dehydrogenase (NAD+) activity"/>
    <property type="evidence" value="ECO:0007669"/>
    <property type="project" value="TreeGrafter"/>
</dbReference>
<sequence>MKVFVTGGTGLIGSSLIPRLVASGHSVTCLARSDASATKAKSLGATPILGSHLDLAVLAHAAGEADGVIHLAFDHDGIADYVRVCDEDRAAIAAMCDALGSTGKPFVCANGTLMTAGETEQCGKIPIEAFPRWKSEDLTRSYADKGVRATTVRLPPVVHGPDREHPFISAQIAAAKEHKEAGYIGDGKQVWPSAHVDDAAAVFHLALEKGEKGEVYHAVGEEGVAVKAIAEAVGAKLGVEVKSLSKEEAMGRYGFVGPLMDMSNKTSSALTQQWLGWKPEGYGLLKEMEAGYKY</sequence>
<organism evidence="2 3">
    <name type="scientific">Dioszegia hungarica</name>
    <dbReference type="NCBI Taxonomy" id="4972"/>
    <lineage>
        <taxon>Eukaryota</taxon>
        <taxon>Fungi</taxon>
        <taxon>Dikarya</taxon>
        <taxon>Basidiomycota</taxon>
        <taxon>Agaricomycotina</taxon>
        <taxon>Tremellomycetes</taxon>
        <taxon>Tremellales</taxon>
        <taxon>Bulleribasidiaceae</taxon>
        <taxon>Dioszegia</taxon>
    </lineage>
</organism>
<accession>A0AA38HA58</accession>
<protein>
    <submittedName>
        <fullName evidence="2">NAD-dependent epimerase/dehydratase</fullName>
    </submittedName>
</protein>
<dbReference type="PANTHER" id="PTHR48079">
    <property type="entry name" value="PROTEIN YEEZ"/>
    <property type="match status" value="1"/>
</dbReference>
<dbReference type="InterPro" id="IPR036291">
    <property type="entry name" value="NAD(P)-bd_dom_sf"/>
</dbReference>
<dbReference type="GeneID" id="77726324"/>
<dbReference type="PANTHER" id="PTHR48079:SF9">
    <property type="entry name" value="PUTATIVE-RELATED"/>
    <property type="match status" value="1"/>
</dbReference>
<keyword evidence="3" id="KW-1185">Reference proteome</keyword>
<dbReference type="GO" id="GO:0005737">
    <property type="term" value="C:cytoplasm"/>
    <property type="evidence" value="ECO:0007669"/>
    <property type="project" value="TreeGrafter"/>
</dbReference>
<evidence type="ECO:0000313" key="3">
    <source>
        <dbReference type="Proteomes" id="UP001164286"/>
    </source>
</evidence>
<dbReference type="EMBL" id="JAKWFO010000005">
    <property type="protein sequence ID" value="KAI9636486.1"/>
    <property type="molecule type" value="Genomic_DNA"/>
</dbReference>
<dbReference type="InterPro" id="IPR051783">
    <property type="entry name" value="NAD(P)-dependent_oxidoreduct"/>
</dbReference>
<dbReference type="SUPFAM" id="SSF51735">
    <property type="entry name" value="NAD(P)-binding Rossmann-fold domains"/>
    <property type="match status" value="1"/>
</dbReference>
<proteinExistence type="predicted"/>
<feature type="domain" description="NAD-dependent epimerase/dehydratase" evidence="1">
    <location>
        <begin position="3"/>
        <end position="216"/>
    </location>
</feature>
<dbReference type="Proteomes" id="UP001164286">
    <property type="component" value="Unassembled WGS sequence"/>
</dbReference>
<dbReference type="CDD" id="cd05262">
    <property type="entry name" value="SDR_a7"/>
    <property type="match status" value="1"/>
</dbReference>
<name>A0AA38HA58_9TREE</name>
<gene>
    <name evidence="2" type="ORF">MKK02DRAFT_25957</name>
</gene>
<dbReference type="Pfam" id="PF01370">
    <property type="entry name" value="Epimerase"/>
    <property type="match status" value="1"/>
</dbReference>
<reference evidence="2" key="1">
    <citation type="journal article" date="2022" name="G3 (Bethesda)">
        <title>High quality genome of the basidiomycete yeast Dioszegia hungarica PDD-24b-2 isolated from cloud water.</title>
        <authorList>
            <person name="Jarrige D."/>
            <person name="Haridas S."/>
            <person name="Bleykasten-Grosshans C."/>
            <person name="Joly M."/>
            <person name="Nadalig T."/>
            <person name="Sancelme M."/>
            <person name="Vuilleumier S."/>
            <person name="Grigoriev I.V."/>
            <person name="Amato P."/>
            <person name="Bringel F."/>
        </authorList>
    </citation>
    <scope>NUCLEOTIDE SEQUENCE</scope>
    <source>
        <strain evidence="2">PDD-24b-2</strain>
    </source>
</reference>
<evidence type="ECO:0000313" key="2">
    <source>
        <dbReference type="EMBL" id="KAI9636486.1"/>
    </source>
</evidence>
<dbReference type="Gene3D" id="3.40.50.720">
    <property type="entry name" value="NAD(P)-binding Rossmann-like Domain"/>
    <property type="match status" value="1"/>
</dbReference>
<dbReference type="InterPro" id="IPR001509">
    <property type="entry name" value="Epimerase_deHydtase"/>
</dbReference>
<comment type="caution">
    <text evidence="2">The sequence shown here is derived from an EMBL/GenBank/DDBJ whole genome shotgun (WGS) entry which is preliminary data.</text>
</comment>